<dbReference type="Pfam" id="PF09865">
    <property type="entry name" value="DUF2092"/>
    <property type="match status" value="1"/>
</dbReference>
<accession>A0A937CNR8</accession>
<keyword evidence="1 2" id="KW-0732">Signal</keyword>
<evidence type="ECO:0000256" key="2">
    <source>
        <dbReference type="SAM" id="SignalP"/>
    </source>
</evidence>
<protein>
    <submittedName>
        <fullName evidence="3">DUF2092 domain-containing protein</fullName>
    </submittedName>
</protein>
<reference evidence="3" key="1">
    <citation type="submission" date="2021-01" db="EMBL/GenBank/DDBJ databases">
        <title>Rhizobium sp. strain KVB221 16S ribosomal RNA gene Genome sequencing and assembly.</title>
        <authorList>
            <person name="Kang M."/>
        </authorList>
    </citation>
    <scope>NUCLEOTIDE SEQUENCE</scope>
    <source>
        <strain evidence="3">KVB221</strain>
    </source>
</reference>
<evidence type="ECO:0000256" key="1">
    <source>
        <dbReference type="ARBA" id="ARBA00022729"/>
    </source>
</evidence>
<proteinExistence type="predicted"/>
<name>A0A937CNR8_9HYPH</name>
<dbReference type="Proteomes" id="UP000633219">
    <property type="component" value="Unassembled WGS sequence"/>
</dbReference>
<comment type="caution">
    <text evidence="3">The sequence shown here is derived from an EMBL/GenBank/DDBJ whole genome shotgun (WGS) entry which is preliminary data.</text>
</comment>
<evidence type="ECO:0000313" key="4">
    <source>
        <dbReference type="Proteomes" id="UP000633219"/>
    </source>
</evidence>
<gene>
    <name evidence="3" type="ORF">JJB09_09665</name>
</gene>
<dbReference type="SUPFAM" id="SSF89392">
    <property type="entry name" value="Prokaryotic lipoproteins and lipoprotein localization factors"/>
    <property type="match status" value="1"/>
</dbReference>
<feature type="signal peptide" evidence="2">
    <location>
        <begin position="1"/>
        <end position="29"/>
    </location>
</feature>
<feature type="chain" id="PRO_5037232342" evidence="2">
    <location>
        <begin position="30"/>
        <end position="261"/>
    </location>
</feature>
<keyword evidence="4" id="KW-1185">Reference proteome</keyword>
<organism evidence="3 4">
    <name type="scientific">Rhizobium setariae</name>
    <dbReference type="NCBI Taxonomy" id="2801340"/>
    <lineage>
        <taxon>Bacteria</taxon>
        <taxon>Pseudomonadati</taxon>
        <taxon>Pseudomonadota</taxon>
        <taxon>Alphaproteobacteria</taxon>
        <taxon>Hyphomicrobiales</taxon>
        <taxon>Rhizobiaceae</taxon>
        <taxon>Rhizobium/Agrobacterium group</taxon>
        <taxon>Rhizobium</taxon>
    </lineage>
</organism>
<dbReference type="PIRSF" id="PIRSF012443">
    <property type="entry name" value="UCP012443"/>
    <property type="match status" value="1"/>
</dbReference>
<dbReference type="EMBL" id="JAEQNC010000004">
    <property type="protein sequence ID" value="MBL0372294.1"/>
    <property type="molecule type" value="Genomic_DNA"/>
</dbReference>
<dbReference type="Gene3D" id="2.50.20.20">
    <property type="match status" value="1"/>
</dbReference>
<dbReference type="InterPro" id="IPR019207">
    <property type="entry name" value="DUF2092"/>
</dbReference>
<sequence length="261" mass="28355">MASFLSDHAFRKVLLSAVATLGLSAPAHADDAKALLKAMSDYMAAQKSISFDYQSTVETVTPDFEKIQFVSSGTTTIERPDKARVTRRGGIADLDMSFDGKVLTIHGKNLDAYAKIDAKGTLDDLFDKLTEADVGAPGSDLFSADAYGILTQEVTEAKHISSAVVDGVDCEYLTFRTPEVDWQVWVQSGSKPIPCRYVVTMKHVAQAPQYTLQITNFKEGAEAAKASFNIEIPKDAKEVELNQIENFNELPGPAKDGANPQ</sequence>
<dbReference type="InterPro" id="IPR029046">
    <property type="entry name" value="LolA/LolB/LppX"/>
</dbReference>
<dbReference type="RefSeq" id="WP_201656686.1">
    <property type="nucleotide sequence ID" value="NZ_JAEQNC010000004.1"/>
</dbReference>
<evidence type="ECO:0000313" key="3">
    <source>
        <dbReference type="EMBL" id="MBL0372294.1"/>
    </source>
</evidence>
<dbReference type="AlphaFoldDB" id="A0A937CNR8"/>